<dbReference type="GO" id="GO:0004252">
    <property type="term" value="F:serine-type endopeptidase activity"/>
    <property type="evidence" value="ECO:0007669"/>
    <property type="project" value="UniProtKB-UniRule"/>
</dbReference>
<evidence type="ECO:0000256" key="9">
    <source>
        <dbReference type="SAM" id="SignalP"/>
    </source>
</evidence>
<evidence type="ECO:0000256" key="4">
    <source>
        <dbReference type="ARBA" id="ARBA00022801"/>
    </source>
</evidence>
<dbReference type="Gene3D" id="2.60.40.10">
    <property type="entry name" value="Immunoglobulins"/>
    <property type="match status" value="1"/>
</dbReference>
<evidence type="ECO:0000313" key="12">
    <source>
        <dbReference type="EMBL" id="QDQ73823.1"/>
    </source>
</evidence>
<name>A0A516V5M0_9GAMM</name>
<evidence type="ECO:0000256" key="6">
    <source>
        <dbReference type="ARBA" id="ARBA00022837"/>
    </source>
</evidence>
<keyword evidence="9" id="KW-0732">Signal</keyword>
<dbReference type="AlphaFoldDB" id="A0A516V5M0"/>
<comment type="cofactor">
    <cofactor evidence="1">
        <name>Ca(2+)</name>
        <dbReference type="ChEBI" id="CHEBI:29108"/>
    </cofactor>
</comment>
<dbReference type="Proteomes" id="UP000315891">
    <property type="component" value="Chromosome"/>
</dbReference>
<organism evidence="12 13">
    <name type="scientific">Pseudoluteimonas lycopersici</name>
    <dbReference type="NCBI Taxonomy" id="1324796"/>
    <lineage>
        <taxon>Bacteria</taxon>
        <taxon>Pseudomonadati</taxon>
        <taxon>Pseudomonadota</taxon>
        <taxon>Gammaproteobacteria</taxon>
        <taxon>Lysobacterales</taxon>
        <taxon>Lysobacteraceae</taxon>
        <taxon>Pseudoluteimonas</taxon>
    </lineage>
</organism>
<feature type="active site" description="Charge relay system" evidence="8">
    <location>
        <position position="261"/>
    </location>
</feature>
<dbReference type="InterPro" id="IPR013783">
    <property type="entry name" value="Ig-like_fold"/>
</dbReference>
<reference evidence="12 13" key="1">
    <citation type="submission" date="2019-07" db="EMBL/GenBank/DDBJ databases">
        <title>Lysobacter weifangensis sp. nov., isolated from bensulfuron-methyl contaminated farmland soil.</title>
        <authorList>
            <person name="Zhao H."/>
        </authorList>
    </citation>
    <scope>NUCLEOTIDE SEQUENCE [LARGE SCALE GENOMIC DNA]</scope>
    <source>
        <strain evidence="12 13">CC-Bw-6</strain>
    </source>
</reference>
<keyword evidence="13" id="KW-1185">Reference proteome</keyword>
<dbReference type="InterPro" id="IPR022409">
    <property type="entry name" value="PKD/Chitinase_dom"/>
</dbReference>
<dbReference type="SUPFAM" id="SSF49299">
    <property type="entry name" value="PKD domain"/>
    <property type="match status" value="1"/>
</dbReference>
<dbReference type="RefSeq" id="WP_143879335.1">
    <property type="nucleotide sequence ID" value="NZ_BAABLZ010000001.1"/>
</dbReference>
<protein>
    <submittedName>
        <fullName evidence="12">PKD domain-containing protein</fullName>
    </submittedName>
</protein>
<feature type="chain" id="PRO_5021764823" evidence="9">
    <location>
        <begin position="25"/>
        <end position="610"/>
    </location>
</feature>
<keyword evidence="3" id="KW-0479">Metal-binding</keyword>
<dbReference type="InterPro" id="IPR015366">
    <property type="entry name" value="S53_propep"/>
</dbReference>
<dbReference type="CDD" id="cd00146">
    <property type="entry name" value="PKD"/>
    <property type="match status" value="1"/>
</dbReference>
<evidence type="ECO:0000256" key="5">
    <source>
        <dbReference type="ARBA" id="ARBA00022825"/>
    </source>
</evidence>
<dbReference type="PROSITE" id="PS00138">
    <property type="entry name" value="SUBTILASE_SER"/>
    <property type="match status" value="1"/>
</dbReference>
<dbReference type="InterPro" id="IPR030400">
    <property type="entry name" value="Sedolisin_dom"/>
</dbReference>
<evidence type="ECO:0000259" key="11">
    <source>
        <dbReference type="PROSITE" id="PS51695"/>
    </source>
</evidence>
<dbReference type="SMART" id="SM00089">
    <property type="entry name" value="PKD"/>
    <property type="match status" value="1"/>
</dbReference>
<evidence type="ECO:0000313" key="13">
    <source>
        <dbReference type="Proteomes" id="UP000315891"/>
    </source>
</evidence>
<evidence type="ECO:0000256" key="1">
    <source>
        <dbReference type="ARBA" id="ARBA00001913"/>
    </source>
</evidence>
<keyword evidence="2 8" id="KW-0645">Protease</keyword>
<keyword evidence="5 8" id="KW-0720">Serine protease</keyword>
<evidence type="ECO:0000256" key="7">
    <source>
        <dbReference type="ARBA" id="ARBA00023145"/>
    </source>
</evidence>
<dbReference type="Pfam" id="PF18911">
    <property type="entry name" value="PKD_4"/>
    <property type="match status" value="1"/>
</dbReference>
<dbReference type="SUPFAM" id="SSF54897">
    <property type="entry name" value="Protease propeptides/inhibitors"/>
    <property type="match status" value="1"/>
</dbReference>
<comment type="caution">
    <text evidence="8">Lacks conserved residue(s) required for the propagation of feature annotation.</text>
</comment>
<dbReference type="PANTHER" id="PTHR14218:SF15">
    <property type="entry name" value="TRIPEPTIDYL-PEPTIDASE 1"/>
    <property type="match status" value="1"/>
</dbReference>
<sequence length="610" mass="62437">MTNHFRLKALVAALTLAAGATANAAAPAITSMARPTRLAQGDAVVGSLAASQPMHIVIGLKLRNKAELDSYISRPGFKPLTGAAFVSRYAPSAEQAQAVAHFLELSGFSNVRISPNRILVSGDAPASNVQRAFQTSLASVRTQDGRMAYANTRDATLPASLQPFVNGVVGLQNVHVPHLLYRVYKGGATTAVTGHQPTDFPSIYGADGLPVASGINVGILAEGNLTKTLSSLDTFTSANGLPPVATHSVGTPNSDTSGTVEWELDSQTIVGAAGGQVGSLTFYLMPDISSDTSVAEGINLAVTDNTTTIVNGSLGVSEIDAQNDGGFATTDAVLEQGIAQGQSFAFSTGDDGASKCFHTGRRDNGACWPAVSQYVVAVGGTTLDASTGAGATWNGETVWSGAGGQESTVEAKPSWQTLWSGSHRAAPDIAFDADPSSGAKIYNGATQSQIGGTSLSAPMFVGFWARVMQGKGNLGFPAPLLYPLSASDFHDVTSGSNGNAAGAGYDLASGRGSVVWSAAYAELGGGGPGNQPPVASFTVKHRGLTVQLTDTSTDSDGSVVSRTWNVGDGRSSTKNPLLFKYASAGTYTVTLTVTDDDGATSTTSQSVTVP</sequence>
<keyword evidence="4 8" id="KW-0378">Hydrolase</keyword>
<dbReference type="InterPro" id="IPR000601">
    <property type="entry name" value="PKD_dom"/>
</dbReference>
<dbReference type="PROSITE" id="PS50093">
    <property type="entry name" value="PKD"/>
    <property type="match status" value="1"/>
</dbReference>
<dbReference type="PROSITE" id="PS51695">
    <property type="entry name" value="SEDOLISIN"/>
    <property type="match status" value="1"/>
</dbReference>
<proteinExistence type="predicted"/>
<evidence type="ECO:0000256" key="2">
    <source>
        <dbReference type="ARBA" id="ARBA00022670"/>
    </source>
</evidence>
<feature type="signal peptide" evidence="9">
    <location>
        <begin position="1"/>
        <end position="24"/>
    </location>
</feature>
<feature type="domain" description="PKD" evidence="10">
    <location>
        <begin position="532"/>
        <end position="610"/>
    </location>
</feature>
<dbReference type="GO" id="GO:0006508">
    <property type="term" value="P:proteolysis"/>
    <property type="evidence" value="ECO:0007669"/>
    <property type="project" value="UniProtKB-KW"/>
</dbReference>
<dbReference type="GO" id="GO:0008240">
    <property type="term" value="F:tripeptidyl-peptidase activity"/>
    <property type="evidence" value="ECO:0007669"/>
    <property type="project" value="TreeGrafter"/>
</dbReference>
<dbReference type="GO" id="GO:0046872">
    <property type="term" value="F:metal ion binding"/>
    <property type="evidence" value="ECO:0007669"/>
    <property type="project" value="UniProtKB-KW"/>
</dbReference>
<dbReference type="InterPro" id="IPR036852">
    <property type="entry name" value="Peptidase_S8/S53_dom_sf"/>
</dbReference>
<dbReference type="SUPFAM" id="SSF52743">
    <property type="entry name" value="Subtilisin-like"/>
    <property type="match status" value="1"/>
</dbReference>
<gene>
    <name evidence="12" type="ORF">FNZ56_08015</name>
</gene>
<feature type="active site" description="Charge relay system" evidence="8">
    <location>
        <position position="454"/>
    </location>
</feature>
<dbReference type="InterPro" id="IPR050819">
    <property type="entry name" value="Tripeptidyl-peptidase_I"/>
</dbReference>
<keyword evidence="6" id="KW-0106">Calcium</keyword>
<dbReference type="EMBL" id="CP041742">
    <property type="protein sequence ID" value="QDQ73823.1"/>
    <property type="molecule type" value="Genomic_DNA"/>
</dbReference>
<keyword evidence="7" id="KW-0865">Zymogen</keyword>
<dbReference type="Pfam" id="PF09286">
    <property type="entry name" value="Pro-kuma_activ"/>
    <property type="match status" value="1"/>
</dbReference>
<evidence type="ECO:0000256" key="8">
    <source>
        <dbReference type="PROSITE-ProRule" id="PRU01032"/>
    </source>
</evidence>
<dbReference type="Gene3D" id="3.40.50.200">
    <property type="entry name" value="Peptidase S8/S53 domain"/>
    <property type="match status" value="1"/>
</dbReference>
<evidence type="ECO:0000256" key="3">
    <source>
        <dbReference type="ARBA" id="ARBA00022723"/>
    </source>
</evidence>
<dbReference type="InterPro" id="IPR035986">
    <property type="entry name" value="PKD_dom_sf"/>
</dbReference>
<feature type="domain" description="Peptidase S53" evidence="11">
    <location>
        <begin position="194"/>
        <end position="541"/>
    </location>
</feature>
<dbReference type="CDD" id="cd11377">
    <property type="entry name" value="Pro-peptidase_S53"/>
    <property type="match status" value="1"/>
</dbReference>
<accession>A0A516V5M0</accession>
<dbReference type="InterPro" id="IPR023828">
    <property type="entry name" value="Peptidase_S8_Ser-AS"/>
</dbReference>
<dbReference type="SMART" id="SM00944">
    <property type="entry name" value="Pro-kuma_activ"/>
    <property type="match status" value="1"/>
</dbReference>
<dbReference type="PANTHER" id="PTHR14218">
    <property type="entry name" value="PROTEASE S8 TRIPEPTIDYL PEPTIDASE I CLN2"/>
    <property type="match status" value="1"/>
</dbReference>
<feature type="active site" description="Charge relay system" evidence="8">
    <location>
        <position position="265"/>
    </location>
</feature>
<evidence type="ECO:0000259" key="10">
    <source>
        <dbReference type="PROSITE" id="PS50093"/>
    </source>
</evidence>
<dbReference type="CDD" id="cd04056">
    <property type="entry name" value="Peptidases_S53"/>
    <property type="match status" value="1"/>
</dbReference>
<dbReference type="OrthoDB" id="9790784at2"/>